<dbReference type="InterPro" id="IPR023213">
    <property type="entry name" value="CAT-like_dom_sf"/>
</dbReference>
<evidence type="ECO:0000256" key="5">
    <source>
        <dbReference type="ARBA" id="ARBA00022532"/>
    </source>
</evidence>
<dbReference type="EC" id="2.3.1.61" evidence="4"/>
<comment type="cofactor">
    <cofactor evidence="1">
        <name>(R)-lipoate</name>
        <dbReference type="ChEBI" id="CHEBI:83088"/>
    </cofactor>
</comment>
<sequence length="478" mass="50607">MLPSILLARSSAIAGRTVGHSVAMISLSTSSRALTARLAVAATCNSLHARTFLSVARPAIAATTFRSDIVTPSMFQMRLMSDKTVKTPSMGDSITEGTLTQWHKKVGDYVSRDEQVATIETDKIDIQVNSPDSGKITELCSNEGDTVAVGGNLFKLELGEVPAGAAAPSTPEPPKAPAAAPKAAVSAPAPPPKAPAFSPATPPKAAVNTPAPSKAAVNTPAPSKAASPAAAPIAATDDFPGYAPGVRTERRVKVNRMRSRIAERLKESQNTAASLTQFNEIDMSSLMELRSKYKDQVLEKHGVKFGFMGAFVKACVQALQAVPAVNARMENDEIVYNDFVDVSIAVATPKGLVTPVVRNCESLSMVQVEQSIAGLGKKARDGLLSLEDMVGGTFTISNGGVFGSMMGTPIINQPQSAIFGMHAVKDRAVVVNGQVVVRPMMYIALTYDHRLIDGREATTFLVKVKEAIEDPRRLLLDV</sequence>
<dbReference type="InterPro" id="IPR000089">
    <property type="entry name" value="Biotin_lipoyl"/>
</dbReference>
<evidence type="ECO:0000256" key="4">
    <source>
        <dbReference type="ARBA" id="ARBA00012945"/>
    </source>
</evidence>
<dbReference type="GO" id="GO:0005739">
    <property type="term" value="C:mitochondrion"/>
    <property type="evidence" value="ECO:0007669"/>
    <property type="project" value="TreeGrafter"/>
</dbReference>
<feature type="region of interest" description="Disordered" evidence="11">
    <location>
        <begin position="163"/>
        <end position="231"/>
    </location>
</feature>
<reference evidence="13 14" key="2">
    <citation type="submission" date="2016-05" db="EMBL/GenBank/DDBJ databases">
        <title>Lineage-specific infection strategies underlie the spectrum of fungal disease in amphibians.</title>
        <authorList>
            <person name="Cuomo C.A."/>
            <person name="Farrer R.A."/>
            <person name="James T."/>
            <person name="Longcore J."/>
            <person name="Birren B."/>
        </authorList>
    </citation>
    <scope>NUCLEOTIDE SEQUENCE [LARGE SCALE GENOMIC DNA]</scope>
    <source>
        <strain evidence="13 14">JEL423</strain>
    </source>
</reference>
<dbReference type="SUPFAM" id="SSF52777">
    <property type="entry name" value="CoA-dependent acyltransferases"/>
    <property type="match status" value="1"/>
</dbReference>
<dbReference type="AlphaFoldDB" id="A0A177W9V3"/>
<dbReference type="GO" id="GO:0004149">
    <property type="term" value="F:dihydrolipoyllysine-residue succinyltransferase activity"/>
    <property type="evidence" value="ECO:0007669"/>
    <property type="project" value="UniProtKB-EC"/>
</dbReference>
<dbReference type="InterPro" id="IPR050537">
    <property type="entry name" value="2-oxoacid_dehydrogenase"/>
</dbReference>
<dbReference type="PROSITE" id="PS00189">
    <property type="entry name" value="LIPOYL"/>
    <property type="match status" value="1"/>
</dbReference>
<evidence type="ECO:0000256" key="10">
    <source>
        <dbReference type="ARBA" id="ARBA00032406"/>
    </source>
</evidence>
<evidence type="ECO:0000256" key="7">
    <source>
        <dbReference type="ARBA" id="ARBA00022823"/>
    </source>
</evidence>
<reference evidence="13 14" key="1">
    <citation type="submission" date="2006-10" db="EMBL/GenBank/DDBJ databases">
        <title>The Genome Sequence of Batrachochytrium dendrobatidis JEL423.</title>
        <authorList>
            <consortium name="The Broad Institute Genome Sequencing Platform"/>
            <person name="Birren B."/>
            <person name="Lander E."/>
            <person name="Galagan J."/>
            <person name="Cuomo C."/>
            <person name="Devon K."/>
            <person name="Jaffe D."/>
            <person name="Butler J."/>
            <person name="Alvarez P."/>
            <person name="Gnerre S."/>
            <person name="Grabherr M."/>
            <person name="Kleber M."/>
            <person name="Mauceli E."/>
            <person name="Brockman W."/>
            <person name="Young S."/>
            <person name="LaButti K."/>
            <person name="Sykes S."/>
            <person name="DeCaprio D."/>
            <person name="Crawford M."/>
            <person name="Koehrsen M."/>
            <person name="Engels R."/>
            <person name="Montgomery P."/>
            <person name="Pearson M."/>
            <person name="Howarth C."/>
            <person name="Larson L."/>
            <person name="White J."/>
            <person name="O'Leary S."/>
            <person name="Kodira C."/>
            <person name="Zeng Q."/>
            <person name="Yandava C."/>
            <person name="Alvarado L."/>
            <person name="Longcore J."/>
            <person name="James T."/>
        </authorList>
    </citation>
    <scope>NUCLEOTIDE SEQUENCE [LARGE SCALE GENOMIC DNA]</scope>
    <source>
        <strain evidence="13 14">JEL423</strain>
    </source>
</reference>
<evidence type="ECO:0000313" key="13">
    <source>
        <dbReference type="EMBL" id="OAJ36803.1"/>
    </source>
</evidence>
<comment type="similarity">
    <text evidence="3">Belongs to the 2-oxoacid dehydrogenase family.</text>
</comment>
<evidence type="ECO:0000256" key="9">
    <source>
        <dbReference type="ARBA" id="ARBA00023315"/>
    </source>
</evidence>
<dbReference type="Pfam" id="PF00364">
    <property type="entry name" value="Biotin_lipoyl"/>
    <property type="match status" value="1"/>
</dbReference>
<protein>
    <recommendedName>
        <fullName evidence="4">dihydrolipoyllysine-residue succinyltransferase</fullName>
        <ecNumber evidence="4">2.3.1.61</ecNumber>
    </recommendedName>
    <alternativeName>
        <fullName evidence="10">2-oxoglutarate dehydrogenase complex component E2</fullName>
    </alternativeName>
</protein>
<dbReference type="GO" id="GO:0006099">
    <property type="term" value="P:tricarboxylic acid cycle"/>
    <property type="evidence" value="ECO:0007669"/>
    <property type="project" value="UniProtKB-KW"/>
</dbReference>
<dbReference type="NCBIfam" id="NF004309">
    <property type="entry name" value="PRK05704.1"/>
    <property type="match status" value="1"/>
</dbReference>
<keyword evidence="6" id="KW-0808">Transferase</keyword>
<comment type="pathway">
    <text evidence="2">Amino-acid degradation; L-lysine degradation via saccharopine pathway; glutaryl-CoA from L-lysine: step 6/6.</text>
</comment>
<evidence type="ECO:0000313" key="14">
    <source>
        <dbReference type="Proteomes" id="UP000077115"/>
    </source>
</evidence>
<organism evidence="13 14">
    <name type="scientific">Batrachochytrium dendrobatidis (strain JEL423)</name>
    <dbReference type="NCBI Taxonomy" id="403673"/>
    <lineage>
        <taxon>Eukaryota</taxon>
        <taxon>Fungi</taxon>
        <taxon>Fungi incertae sedis</taxon>
        <taxon>Chytridiomycota</taxon>
        <taxon>Chytridiomycota incertae sedis</taxon>
        <taxon>Chytridiomycetes</taxon>
        <taxon>Rhizophydiales</taxon>
        <taxon>Rhizophydiales incertae sedis</taxon>
        <taxon>Batrachochytrium</taxon>
    </lineage>
</organism>
<evidence type="ECO:0000256" key="2">
    <source>
        <dbReference type="ARBA" id="ARBA00005145"/>
    </source>
</evidence>
<dbReference type="PANTHER" id="PTHR43416">
    <property type="entry name" value="DIHYDROLIPOYLLYSINE-RESIDUE SUCCINYLTRANSFERASE COMPONENT OF 2-OXOGLUTARATE DEHYDROGENASE COMPLEX, MITOCHONDRIAL-RELATED"/>
    <property type="match status" value="1"/>
</dbReference>
<dbReference type="FunFam" id="3.30.559.10:FF:000007">
    <property type="entry name" value="Dihydrolipoamide acetyltransferase component of pyruvate dehydrogenase complex"/>
    <property type="match status" value="1"/>
</dbReference>
<dbReference type="eggNOG" id="KOG0559">
    <property type="taxonomic scope" value="Eukaryota"/>
</dbReference>
<feature type="compositionally biased region" description="Low complexity" evidence="11">
    <location>
        <begin position="220"/>
        <end position="231"/>
    </location>
</feature>
<dbReference type="Pfam" id="PF00198">
    <property type="entry name" value="2-oxoacid_dh"/>
    <property type="match status" value="1"/>
</dbReference>
<keyword evidence="9" id="KW-0012">Acyltransferase</keyword>
<dbReference type="GO" id="GO:0045252">
    <property type="term" value="C:oxoglutarate dehydrogenase complex"/>
    <property type="evidence" value="ECO:0007669"/>
    <property type="project" value="InterPro"/>
</dbReference>
<evidence type="ECO:0000256" key="11">
    <source>
        <dbReference type="SAM" id="MobiDB-lite"/>
    </source>
</evidence>
<proteinExistence type="inferred from homology"/>
<dbReference type="InterPro" id="IPR001078">
    <property type="entry name" value="2-oxoacid_DH_actylTfrase"/>
</dbReference>
<keyword evidence="8" id="KW-0809">Transit peptide</keyword>
<keyword evidence="7" id="KW-0450">Lipoyl</keyword>
<evidence type="ECO:0000256" key="3">
    <source>
        <dbReference type="ARBA" id="ARBA00007317"/>
    </source>
</evidence>
<gene>
    <name evidence="13" type="ORF">BDEG_20936</name>
</gene>
<dbReference type="CDD" id="cd06849">
    <property type="entry name" value="lipoyl_domain"/>
    <property type="match status" value="1"/>
</dbReference>
<evidence type="ECO:0000256" key="6">
    <source>
        <dbReference type="ARBA" id="ARBA00022679"/>
    </source>
</evidence>
<dbReference type="UniPathway" id="UPA00868">
    <property type="reaction ID" value="UER00840"/>
</dbReference>
<dbReference type="OrthoDB" id="5391403at2759"/>
<evidence type="ECO:0000256" key="8">
    <source>
        <dbReference type="ARBA" id="ARBA00022946"/>
    </source>
</evidence>
<dbReference type="EMBL" id="DS022300">
    <property type="protein sequence ID" value="OAJ36803.1"/>
    <property type="molecule type" value="Genomic_DNA"/>
</dbReference>
<dbReference type="PROSITE" id="PS50968">
    <property type="entry name" value="BIOTINYL_LIPOYL"/>
    <property type="match status" value="1"/>
</dbReference>
<dbReference type="STRING" id="403673.A0A177W9V3"/>
<name>A0A177W9V3_BATDL</name>
<dbReference type="GO" id="GO:0033512">
    <property type="term" value="P:L-lysine catabolic process to acetyl-CoA via saccharopine"/>
    <property type="evidence" value="ECO:0007669"/>
    <property type="project" value="UniProtKB-UniPathway"/>
</dbReference>
<dbReference type="Proteomes" id="UP000077115">
    <property type="component" value="Unassembled WGS sequence"/>
</dbReference>
<evidence type="ECO:0000256" key="1">
    <source>
        <dbReference type="ARBA" id="ARBA00001938"/>
    </source>
</evidence>
<feature type="compositionally biased region" description="Low complexity" evidence="11">
    <location>
        <begin position="195"/>
        <end position="206"/>
    </location>
</feature>
<dbReference type="VEuPathDB" id="FungiDB:BDEG_20936"/>
<feature type="compositionally biased region" description="Low complexity" evidence="11">
    <location>
        <begin position="177"/>
        <end position="187"/>
    </location>
</feature>
<dbReference type="InterPro" id="IPR011053">
    <property type="entry name" value="Single_hybrid_motif"/>
</dbReference>
<dbReference type="SUPFAM" id="SSF51230">
    <property type="entry name" value="Single hybrid motif"/>
    <property type="match status" value="1"/>
</dbReference>
<accession>A0A177W9V3</accession>
<dbReference type="Gene3D" id="2.40.50.100">
    <property type="match status" value="1"/>
</dbReference>
<dbReference type="Gene3D" id="3.30.559.10">
    <property type="entry name" value="Chloramphenicol acetyltransferase-like domain"/>
    <property type="match status" value="1"/>
</dbReference>
<dbReference type="NCBIfam" id="TIGR01347">
    <property type="entry name" value="sucB"/>
    <property type="match status" value="1"/>
</dbReference>
<dbReference type="InterPro" id="IPR003016">
    <property type="entry name" value="2-oxoA_DH_lipoyl-BS"/>
</dbReference>
<evidence type="ECO:0000259" key="12">
    <source>
        <dbReference type="PROSITE" id="PS50968"/>
    </source>
</evidence>
<keyword evidence="5" id="KW-0816">Tricarboxylic acid cycle</keyword>
<dbReference type="InterPro" id="IPR006255">
    <property type="entry name" value="SucB"/>
</dbReference>
<feature type="domain" description="Lipoyl-binding" evidence="12">
    <location>
        <begin position="82"/>
        <end position="157"/>
    </location>
</feature>
<dbReference type="PANTHER" id="PTHR43416:SF5">
    <property type="entry name" value="DIHYDROLIPOYLLYSINE-RESIDUE SUCCINYLTRANSFERASE COMPONENT OF 2-OXOGLUTARATE DEHYDROGENASE COMPLEX, MITOCHONDRIAL"/>
    <property type="match status" value="1"/>
</dbReference>